<dbReference type="AlphaFoldDB" id="A0AAV4D5J0"/>
<sequence length="142" mass="15585">MAWRRGLMPPSRHVFAACVVNNPGSGIGTLTFSSLPTGGAAGEQVLPVPVAPRENHVWPYAYLEGVMDKGDPRARCTSRGTLLDNGLSTEHQRELKELVGCFSVFSDRTIVTTLKEHRHLNNCATTPVSSRLPYEADVRRAR</sequence>
<dbReference type="EMBL" id="BLXT01007492">
    <property type="protein sequence ID" value="GFO39415.1"/>
    <property type="molecule type" value="Genomic_DNA"/>
</dbReference>
<proteinExistence type="predicted"/>
<evidence type="ECO:0000313" key="1">
    <source>
        <dbReference type="EMBL" id="GFO39415.1"/>
    </source>
</evidence>
<reference evidence="1 2" key="1">
    <citation type="journal article" date="2021" name="Elife">
        <title>Chloroplast acquisition without the gene transfer in kleptoplastic sea slugs, Plakobranchus ocellatus.</title>
        <authorList>
            <person name="Maeda T."/>
            <person name="Takahashi S."/>
            <person name="Yoshida T."/>
            <person name="Shimamura S."/>
            <person name="Takaki Y."/>
            <person name="Nagai Y."/>
            <person name="Toyoda A."/>
            <person name="Suzuki Y."/>
            <person name="Arimoto A."/>
            <person name="Ishii H."/>
            <person name="Satoh N."/>
            <person name="Nishiyama T."/>
            <person name="Hasebe M."/>
            <person name="Maruyama T."/>
            <person name="Minagawa J."/>
            <person name="Obokata J."/>
            <person name="Shigenobu S."/>
        </authorList>
    </citation>
    <scope>NUCLEOTIDE SEQUENCE [LARGE SCALE GENOMIC DNA]</scope>
</reference>
<accession>A0AAV4D5J0</accession>
<dbReference type="Proteomes" id="UP000735302">
    <property type="component" value="Unassembled WGS sequence"/>
</dbReference>
<organism evidence="1 2">
    <name type="scientific">Plakobranchus ocellatus</name>
    <dbReference type="NCBI Taxonomy" id="259542"/>
    <lineage>
        <taxon>Eukaryota</taxon>
        <taxon>Metazoa</taxon>
        <taxon>Spiralia</taxon>
        <taxon>Lophotrochozoa</taxon>
        <taxon>Mollusca</taxon>
        <taxon>Gastropoda</taxon>
        <taxon>Heterobranchia</taxon>
        <taxon>Euthyneura</taxon>
        <taxon>Panpulmonata</taxon>
        <taxon>Sacoglossa</taxon>
        <taxon>Placobranchoidea</taxon>
        <taxon>Plakobranchidae</taxon>
        <taxon>Plakobranchus</taxon>
    </lineage>
</organism>
<protein>
    <submittedName>
        <fullName evidence="1">Uncharacterized protein</fullName>
    </submittedName>
</protein>
<name>A0AAV4D5J0_9GAST</name>
<gene>
    <name evidence="1" type="ORF">PoB_006592000</name>
</gene>
<evidence type="ECO:0000313" key="2">
    <source>
        <dbReference type="Proteomes" id="UP000735302"/>
    </source>
</evidence>
<keyword evidence="2" id="KW-1185">Reference proteome</keyword>
<comment type="caution">
    <text evidence="1">The sequence shown here is derived from an EMBL/GenBank/DDBJ whole genome shotgun (WGS) entry which is preliminary data.</text>
</comment>